<dbReference type="Proteomes" id="UP000197446">
    <property type="component" value="Unassembled WGS sequence"/>
</dbReference>
<keyword evidence="1" id="KW-0732">Signal</keyword>
<organism evidence="2 3">
    <name type="scientific">Roseateles puraquae</name>
    <dbReference type="NCBI Taxonomy" id="431059"/>
    <lineage>
        <taxon>Bacteria</taxon>
        <taxon>Pseudomonadati</taxon>
        <taxon>Pseudomonadota</taxon>
        <taxon>Betaproteobacteria</taxon>
        <taxon>Burkholderiales</taxon>
        <taxon>Sphaerotilaceae</taxon>
        <taxon>Roseateles</taxon>
    </lineage>
</organism>
<comment type="caution">
    <text evidence="2">The sequence shown here is derived from an EMBL/GenBank/DDBJ whole genome shotgun (WGS) entry which is preliminary data.</text>
</comment>
<evidence type="ECO:0008006" key="4">
    <source>
        <dbReference type="Google" id="ProtNLM"/>
    </source>
</evidence>
<protein>
    <recommendedName>
        <fullName evidence="4">Tetratricopeptide repeat protein</fullName>
    </recommendedName>
</protein>
<dbReference type="OrthoDB" id="8592798at2"/>
<proteinExistence type="predicted"/>
<evidence type="ECO:0000256" key="1">
    <source>
        <dbReference type="SAM" id="SignalP"/>
    </source>
</evidence>
<evidence type="ECO:0000313" key="3">
    <source>
        <dbReference type="Proteomes" id="UP000197446"/>
    </source>
</evidence>
<dbReference type="AlphaFoldDB" id="A0A254N7T7"/>
<dbReference type="SUPFAM" id="SSF48452">
    <property type="entry name" value="TPR-like"/>
    <property type="match status" value="1"/>
</dbReference>
<dbReference type="Gene3D" id="1.25.40.10">
    <property type="entry name" value="Tetratricopeptide repeat domain"/>
    <property type="match status" value="1"/>
</dbReference>
<evidence type="ECO:0000313" key="2">
    <source>
        <dbReference type="EMBL" id="OWR00736.1"/>
    </source>
</evidence>
<dbReference type="EMBL" id="NISI01000014">
    <property type="protein sequence ID" value="OWR00736.1"/>
    <property type="molecule type" value="Genomic_DNA"/>
</dbReference>
<gene>
    <name evidence="2" type="ORF">CDO81_23645</name>
</gene>
<accession>A0A254N7T7</accession>
<dbReference type="InterPro" id="IPR011990">
    <property type="entry name" value="TPR-like_helical_dom_sf"/>
</dbReference>
<sequence length="167" mass="18248">MKSMMTKSLAATALVLPLICQTARAADMSPPIAATGPATALNRLATARSLIESRQWAAALAELKRVDDRGSADWNNLMGYTLRKSANPDLTASERYYDTALRIDPHHRNALEYSGELYLMKGDLTKAQERLALLAAECRMGCEQLADLKESISRFQANGNKYVAKGG</sequence>
<feature type="signal peptide" evidence="1">
    <location>
        <begin position="1"/>
        <end position="25"/>
    </location>
</feature>
<keyword evidence="3" id="KW-1185">Reference proteome</keyword>
<reference evidence="2 3" key="1">
    <citation type="journal article" date="2007" name="Int. J. Syst. Evol. Microbiol.">
        <title>Description of Pelomonas aquatica sp. nov. and Pelomonas puraquae sp. nov., isolated from industrial and haemodialysis water.</title>
        <authorList>
            <person name="Gomila M."/>
            <person name="Bowien B."/>
            <person name="Falsen E."/>
            <person name="Moore E.R."/>
            <person name="Lalucat J."/>
        </authorList>
    </citation>
    <scope>NUCLEOTIDE SEQUENCE [LARGE SCALE GENOMIC DNA]</scope>
    <source>
        <strain evidence="2 3">CCUG 52769</strain>
    </source>
</reference>
<feature type="chain" id="PRO_5012852311" description="Tetratricopeptide repeat protein" evidence="1">
    <location>
        <begin position="26"/>
        <end position="167"/>
    </location>
</feature>
<dbReference type="RefSeq" id="WP_088485724.1">
    <property type="nucleotide sequence ID" value="NZ_NISI01000014.1"/>
</dbReference>
<name>A0A254N7T7_9BURK</name>